<dbReference type="Gene3D" id="3.30.70.890">
    <property type="entry name" value="GHMP kinase, C-terminal domain"/>
    <property type="match status" value="1"/>
</dbReference>
<dbReference type="GO" id="GO:0019287">
    <property type="term" value="P:isopentenyl diphosphate biosynthetic process, mevalonate pathway"/>
    <property type="evidence" value="ECO:0007669"/>
    <property type="project" value="UniProtKB-UniPathway"/>
</dbReference>
<dbReference type="InterPro" id="IPR013750">
    <property type="entry name" value="GHMP_kinase_C_dom"/>
</dbReference>
<dbReference type="PRINTS" id="PR00959">
    <property type="entry name" value="MEVGALKINASE"/>
</dbReference>
<gene>
    <name evidence="12" type="ORF">IV53_GL000624</name>
</gene>
<keyword evidence="5 12" id="KW-0418">Kinase</keyword>
<evidence type="ECO:0000256" key="5">
    <source>
        <dbReference type="ARBA" id="ARBA00022777"/>
    </source>
</evidence>
<keyword evidence="7" id="KW-0460">Magnesium</keyword>
<dbReference type="InterPro" id="IPR006204">
    <property type="entry name" value="GHMP_kinase_N_dom"/>
</dbReference>
<evidence type="ECO:0000256" key="3">
    <source>
        <dbReference type="ARBA" id="ARBA00022679"/>
    </source>
</evidence>
<dbReference type="GO" id="GO:0005524">
    <property type="term" value="F:ATP binding"/>
    <property type="evidence" value="ECO:0007669"/>
    <property type="project" value="UniProtKB-KW"/>
</dbReference>
<dbReference type="EMBL" id="JQBZ01000025">
    <property type="protein sequence ID" value="KRN88659.1"/>
    <property type="molecule type" value="Genomic_DNA"/>
</dbReference>
<dbReference type="UniPathway" id="UPA00057">
    <property type="reaction ID" value="UER00098"/>
</dbReference>
<keyword evidence="1" id="KW-0963">Cytoplasm</keyword>
<evidence type="ECO:0000256" key="6">
    <source>
        <dbReference type="ARBA" id="ARBA00022840"/>
    </source>
</evidence>
<evidence type="ECO:0000256" key="2">
    <source>
        <dbReference type="ARBA" id="ARBA00022516"/>
    </source>
</evidence>
<dbReference type="InterPro" id="IPR014721">
    <property type="entry name" value="Ribsml_uS5_D2-typ_fold_subgr"/>
</dbReference>
<dbReference type="PATRIC" id="fig|1122146.4.peg.640"/>
<dbReference type="InterPro" id="IPR036554">
    <property type="entry name" value="GHMP_kinase_C_sf"/>
</dbReference>
<dbReference type="Pfam" id="PF00288">
    <property type="entry name" value="GHMP_kinases_N"/>
    <property type="match status" value="1"/>
</dbReference>
<dbReference type="GO" id="GO:0004496">
    <property type="term" value="F:mevalonate kinase activity"/>
    <property type="evidence" value="ECO:0007669"/>
    <property type="project" value="InterPro"/>
</dbReference>
<keyword evidence="4" id="KW-0547">Nucleotide-binding</keyword>
<dbReference type="Pfam" id="PF08544">
    <property type="entry name" value="GHMP_kinases_C"/>
    <property type="match status" value="1"/>
</dbReference>
<sequence length="316" mass="34196">MKNKNILGTSHAKTILIGEHAVVYNKPAIALPLNTLTITVQITPNQPGQGLALLSDYYTGPLTQIPEKLTGIKLLIQTILAEHQVATPDLNLKIISKIPHERGMGSSAAVGIAIIRALYNYFNWDLTNNELLRLANISETYMHKSPSGLDATTCASDQPIWMIKNTEIKPLELNLDGYLVICDTGILGQTKEAIQIVKNNLTNNPQTAQAHLDNLEKLTYQAKEQLATNQVHALGQTFTQAQASLAALGVSLPEIDNLIAQSLTYGSLGSKITGGGRGGCLICLTADLPTAEKLATQMKQAGVQQTWIQNLQRSLD</sequence>
<dbReference type="Proteomes" id="UP000051500">
    <property type="component" value="Unassembled WGS sequence"/>
</dbReference>
<accession>A0A0R2KGY6</accession>
<dbReference type="AlphaFoldDB" id="A0A0R2KGY6"/>
<protein>
    <submittedName>
        <fullName evidence="12">Mevalonate kinase</fullName>
    </submittedName>
</protein>
<keyword evidence="2" id="KW-0444">Lipid biosynthesis</keyword>
<dbReference type="PANTHER" id="PTHR43290">
    <property type="entry name" value="MEVALONATE KINASE"/>
    <property type="match status" value="1"/>
</dbReference>
<dbReference type="SUPFAM" id="SSF54211">
    <property type="entry name" value="Ribosomal protein S5 domain 2-like"/>
    <property type="match status" value="1"/>
</dbReference>
<dbReference type="NCBIfam" id="TIGR00549">
    <property type="entry name" value="mevalon_kin"/>
    <property type="match status" value="1"/>
</dbReference>
<dbReference type="GO" id="GO:0005829">
    <property type="term" value="C:cytosol"/>
    <property type="evidence" value="ECO:0007669"/>
    <property type="project" value="TreeGrafter"/>
</dbReference>
<dbReference type="eggNOG" id="COG1577">
    <property type="taxonomic scope" value="Bacteria"/>
</dbReference>
<evidence type="ECO:0000256" key="1">
    <source>
        <dbReference type="ARBA" id="ARBA00022490"/>
    </source>
</evidence>
<name>A0A0R2KGY6_9LACO</name>
<keyword evidence="6" id="KW-0067">ATP-binding</keyword>
<evidence type="ECO:0000313" key="13">
    <source>
        <dbReference type="Proteomes" id="UP000051500"/>
    </source>
</evidence>
<evidence type="ECO:0000259" key="11">
    <source>
        <dbReference type="Pfam" id="PF08544"/>
    </source>
</evidence>
<dbReference type="STRING" id="1122146.IV53_GL000624"/>
<evidence type="ECO:0000256" key="7">
    <source>
        <dbReference type="ARBA" id="ARBA00022842"/>
    </source>
</evidence>
<keyword evidence="3" id="KW-0808">Transferase</keyword>
<evidence type="ECO:0000256" key="4">
    <source>
        <dbReference type="ARBA" id="ARBA00022741"/>
    </source>
</evidence>
<organism evidence="12 13">
    <name type="scientific">Ligilactobacillus ceti DSM 22408</name>
    <dbReference type="NCBI Taxonomy" id="1122146"/>
    <lineage>
        <taxon>Bacteria</taxon>
        <taxon>Bacillati</taxon>
        <taxon>Bacillota</taxon>
        <taxon>Bacilli</taxon>
        <taxon>Lactobacillales</taxon>
        <taxon>Lactobacillaceae</taxon>
        <taxon>Ligilactobacillus</taxon>
    </lineage>
</organism>
<comment type="pathway">
    <text evidence="9">Isoprenoid biosynthesis; isopentenyl diphosphate biosynthesis via mevalonate pathway; isopentenyl diphosphate from (R)-mevalonate: step 1/3.</text>
</comment>
<dbReference type="OrthoDB" id="9764892at2"/>
<dbReference type="Gene3D" id="3.30.230.10">
    <property type="match status" value="1"/>
</dbReference>
<proteinExistence type="predicted"/>
<keyword evidence="13" id="KW-1185">Reference proteome</keyword>
<dbReference type="PANTHER" id="PTHR43290:SF2">
    <property type="entry name" value="MEVALONATE KINASE"/>
    <property type="match status" value="1"/>
</dbReference>
<keyword evidence="8" id="KW-0443">Lipid metabolism</keyword>
<comment type="caution">
    <text evidence="12">The sequence shown here is derived from an EMBL/GenBank/DDBJ whole genome shotgun (WGS) entry which is preliminary data.</text>
</comment>
<feature type="domain" description="GHMP kinase C-terminal" evidence="11">
    <location>
        <begin position="223"/>
        <end position="303"/>
    </location>
</feature>
<evidence type="ECO:0000256" key="9">
    <source>
        <dbReference type="ARBA" id="ARBA00029438"/>
    </source>
</evidence>
<dbReference type="InterPro" id="IPR006205">
    <property type="entry name" value="Mev_gal_kin"/>
</dbReference>
<feature type="domain" description="GHMP kinase N-terminal" evidence="10">
    <location>
        <begin position="80"/>
        <end position="155"/>
    </location>
</feature>
<dbReference type="RefSeq" id="WP_027107063.1">
    <property type="nucleotide sequence ID" value="NZ_JQBZ01000025.1"/>
</dbReference>
<reference evidence="12 13" key="1">
    <citation type="journal article" date="2015" name="Genome Announc.">
        <title>Expanding the biotechnology potential of lactobacilli through comparative genomics of 213 strains and associated genera.</title>
        <authorList>
            <person name="Sun Z."/>
            <person name="Harris H.M."/>
            <person name="McCann A."/>
            <person name="Guo C."/>
            <person name="Argimon S."/>
            <person name="Zhang W."/>
            <person name="Yang X."/>
            <person name="Jeffery I.B."/>
            <person name="Cooney J.C."/>
            <person name="Kagawa T.F."/>
            <person name="Liu W."/>
            <person name="Song Y."/>
            <person name="Salvetti E."/>
            <person name="Wrobel A."/>
            <person name="Rasinkangas P."/>
            <person name="Parkhill J."/>
            <person name="Rea M.C."/>
            <person name="O'Sullivan O."/>
            <person name="Ritari J."/>
            <person name="Douillard F.P."/>
            <person name="Paul Ross R."/>
            <person name="Yang R."/>
            <person name="Briner A.E."/>
            <person name="Felis G.E."/>
            <person name="de Vos W.M."/>
            <person name="Barrangou R."/>
            <person name="Klaenhammer T.R."/>
            <person name="Caufield P.W."/>
            <person name="Cui Y."/>
            <person name="Zhang H."/>
            <person name="O'Toole P.W."/>
        </authorList>
    </citation>
    <scope>NUCLEOTIDE SEQUENCE [LARGE SCALE GENOMIC DNA]</scope>
    <source>
        <strain evidence="12 13">DSM 22408</strain>
    </source>
</reference>
<evidence type="ECO:0000256" key="8">
    <source>
        <dbReference type="ARBA" id="ARBA00023098"/>
    </source>
</evidence>
<dbReference type="InterPro" id="IPR020568">
    <property type="entry name" value="Ribosomal_Su5_D2-typ_SF"/>
</dbReference>
<dbReference type="SUPFAM" id="SSF55060">
    <property type="entry name" value="GHMP Kinase, C-terminal domain"/>
    <property type="match status" value="1"/>
</dbReference>
<evidence type="ECO:0000259" key="10">
    <source>
        <dbReference type="Pfam" id="PF00288"/>
    </source>
</evidence>
<evidence type="ECO:0000313" key="12">
    <source>
        <dbReference type="EMBL" id="KRN88659.1"/>
    </source>
</evidence>